<comment type="caution">
    <text evidence="1">The sequence shown here is derived from an EMBL/GenBank/DDBJ whole genome shotgun (WGS) entry which is preliminary data.</text>
</comment>
<dbReference type="Proteomes" id="UP000289650">
    <property type="component" value="Unassembled WGS sequence"/>
</dbReference>
<accession>A0A4Q2A925</accession>
<evidence type="ECO:0000313" key="1">
    <source>
        <dbReference type="EMBL" id="RXV65311.1"/>
    </source>
</evidence>
<dbReference type="AlphaFoldDB" id="A0A4Q2A925"/>
<name>A0A4Q2A925_9BURK</name>
<dbReference type="OrthoDB" id="9115345at2"/>
<gene>
    <name evidence="1" type="ORF">D1006_34960</name>
</gene>
<reference evidence="1 2" key="1">
    <citation type="submission" date="2018-08" db="EMBL/GenBank/DDBJ databases">
        <title>Mountain-cultivated ginseng endophyte, Burkholderia stabilis and its activity against ginseng root rot disease.</title>
        <authorList>
            <person name="Tapan Kumar M."/>
            <person name="Bae H."/>
            <person name="Shanmugam G."/>
            <person name="Jeon J."/>
        </authorList>
    </citation>
    <scope>NUCLEOTIDE SEQUENCE [LARGE SCALE GENOMIC DNA]</scope>
    <source>
        <strain evidence="1 2">EB159</strain>
    </source>
</reference>
<proteinExistence type="predicted"/>
<organism evidence="1 2">
    <name type="scientific">Burkholderia stabilis</name>
    <dbReference type="NCBI Taxonomy" id="95485"/>
    <lineage>
        <taxon>Bacteria</taxon>
        <taxon>Pseudomonadati</taxon>
        <taxon>Pseudomonadota</taxon>
        <taxon>Betaproteobacteria</taxon>
        <taxon>Burkholderiales</taxon>
        <taxon>Burkholderiaceae</taxon>
        <taxon>Burkholderia</taxon>
        <taxon>Burkholderia cepacia complex</taxon>
    </lineage>
</organism>
<evidence type="ECO:0000313" key="2">
    <source>
        <dbReference type="Proteomes" id="UP000289650"/>
    </source>
</evidence>
<dbReference type="EMBL" id="QWEX01000003">
    <property type="protein sequence ID" value="RXV65311.1"/>
    <property type="molecule type" value="Genomic_DNA"/>
</dbReference>
<sequence>MQPATCSSRRGRRALTSPRQPILTLGEQKLTPSLGYVFNKYWLDPCESLVSILWTFEKVNALSGNVVAWLM</sequence>
<protein>
    <submittedName>
        <fullName evidence="1">Uncharacterized protein</fullName>
    </submittedName>
</protein>